<protein>
    <submittedName>
        <fullName evidence="1">Uncharacterized protein</fullName>
    </submittedName>
</protein>
<evidence type="ECO:0000313" key="1">
    <source>
        <dbReference type="EMBL" id="CBY35135.1"/>
    </source>
</evidence>
<feature type="non-terminal residue" evidence="1">
    <location>
        <position position="1"/>
    </location>
</feature>
<organism evidence="1">
    <name type="scientific">Oikopleura dioica</name>
    <name type="common">Tunicate</name>
    <dbReference type="NCBI Taxonomy" id="34765"/>
    <lineage>
        <taxon>Eukaryota</taxon>
        <taxon>Metazoa</taxon>
        <taxon>Chordata</taxon>
        <taxon>Tunicata</taxon>
        <taxon>Appendicularia</taxon>
        <taxon>Copelata</taxon>
        <taxon>Oikopleuridae</taxon>
        <taxon>Oikopleura</taxon>
    </lineage>
</organism>
<proteinExistence type="predicted"/>
<name>E4YI24_OIKDI</name>
<reference evidence="1" key="1">
    <citation type="journal article" date="2010" name="Science">
        <title>Plasticity of animal genome architecture unmasked by rapid evolution of a pelagic tunicate.</title>
        <authorList>
            <person name="Denoeud F."/>
            <person name="Henriet S."/>
            <person name="Mungpakdee S."/>
            <person name="Aury J.M."/>
            <person name="Da Silva C."/>
            <person name="Brinkmann H."/>
            <person name="Mikhaleva J."/>
            <person name="Olsen L.C."/>
            <person name="Jubin C."/>
            <person name="Canestro C."/>
            <person name="Bouquet J.M."/>
            <person name="Danks G."/>
            <person name="Poulain J."/>
            <person name="Campsteijn C."/>
            <person name="Adamski M."/>
            <person name="Cross I."/>
            <person name="Yadetie F."/>
            <person name="Muffato M."/>
            <person name="Louis A."/>
            <person name="Butcher S."/>
            <person name="Tsagkogeorga G."/>
            <person name="Konrad A."/>
            <person name="Singh S."/>
            <person name="Jensen M.F."/>
            <person name="Cong E.H."/>
            <person name="Eikeseth-Otteraa H."/>
            <person name="Noel B."/>
            <person name="Anthouard V."/>
            <person name="Porcel B.M."/>
            <person name="Kachouri-Lafond R."/>
            <person name="Nishino A."/>
            <person name="Ugolini M."/>
            <person name="Chourrout P."/>
            <person name="Nishida H."/>
            <person name="Aasland R."/>
            <person name="Huzurbazar S."/>
            <person name="Westhof E."/>
            <person name="Delsuc F."/>
            <person name="Lehrach H."/>
            <person name="Reinhardt R."/>
            <person name="Weissenbach J."/>
            <person name="Roy S.W."/>
            <person name="Artiguenave F."/>
            <person name="Postlethwait J.H."/>
            <person name="Manak J.R."/>
            <person name="Thompson E.M."/>
            <person name="Jaillon O."/>
            <person name="Du Pasquier L."/>
            <person name="Boudinot P."/>
            <person name="Liberles D.A."/>
            <person name="Volff J.N."/>
            <person name="Philippe H."/>
            <person name="Lenhard B."/>
            <person name="Roest Crollius H."/>
            <person name="Wincker P."/>
            <person name="Chourrout D."/>
        </authorList>
    </citation>
    <scope>NUCLEOTIDE SEQUENCE [LARGE SCALE GENOMIC DNA]</scope>
</reference>
<dbReference type="Proteomes" id="UP000011014">
    <property type="component" value="Unassembled WGS sequence"/>
</dbReference>
<dbReference type="AlphaFoldDB" id="E4YI24"/>
<dbReference type="EMBL" id="FN654591">
    <property type="protein sequence ID" value="CBY35135.1"/>
    <property type="molecule type" value="Genomic_DNA"/>
</dbReference>
<sequence>TGASGLIAADKRASDLGSAAVDLSGLITQAHKKGPRRGIAVR</sequence>
<accession>E4YI24</accession>
<gene>
    <name evidence="1" type="ORF">GSOID_T00026939001</name>
</gene>